<feature type="compositionally biased region" description="Basic and acidic residues" evidence="5">
    <location>
        <begin position="237"/>
        <end position="247"/>
    </location>
</feature>
<feature type="zinc finger region" description="C3H1-type" evidence="4">
    <location>
        <begin position="23"/>
        <end position="50"/>
    </location>
</feature>
<feature type="compositionally biased region" description="Polar residues" evidence="5">
    <location>
        <begin position="1347"/>
        <end position="1357"/>
    </location>
</feature>
<feature type="compositionally biased region" description="Basic and acidic residues" evidence="5">
    <location>
        <begin position="1323"/>
        <end position="1342"/>
    </location>
</feature>
<feature type="compositionally biased region" description="Basic and acidic residues" evidence="5">
    <location>
        <begin position="1402"/>
        <end position="1412"/>
    </location>
</feature>
<feature type="compositionally biased region" description="Low complexity" evidence="5">
    <location>
        <begin position="289"/>
        <end position="299"/>
    </location>
</feature>
<evidence type="ECO:0000259" key="6">
    <source>
        <dbReference type="PROSITE" id="PS50103"/>
    </source>
</evidence>
<dbReference type="Gene3D" id="4.10.1000.10">
    <property type="entry name" value="Zinc finger, CCCH-type"/>
    <property type="match status" value="2"/>
</dbReference>
<dbReference type="OrthoDB" id="333308at2759"/>
<dbReference type="SMART" id="SM00356">
    <property type="entry name" value="ZnF_C3H1"/>
    <property type="match status" value="3"/>
</dbReference>
<feature type="domain" description="C3H1-type" evidence="6">
    <location>
        <begin position="23"/>
        <end position="50"/>
    </location>
</feature>
<keyword evidence="2 4" id="KW-0863">Zinc-finger</keyword>
<feature type="compositionally biased region" description="Low complexity" evidence="5">
    <location>
        <begin position="453"/>
        <end position="464"/>
    </location>
</feature>
<dbReference type="RefSeq" id="XP_003885921.1">
    <property type="nucleotide sequence ID" value="XM_003885872.1"/>
</dbReference>
<feature type="region of interest" description="Disordered" evidence="5">
    <location>
        <begin position="148"/>
        <end position="197"/>
    </location>
</feature>
<organism evidence="7 9">
    <name type="scientific">Neospora caninum (strain Liverpool)</name>
    <dbReference type="NCBI Taxonomy" id="572307"/>
    <lineage>
        <taxon>Eukaryota</taxon>
        <taxon>Sar</taxon>
        <taxon>Alveolata</taxon>
        <taxon>Apicomplexa</taxon>
        <taxon>Conoidasida</taxon>
        <taxon>Coccidia</taxon>
        <taxon>Eucoccidiorida</taxon>
        <taxon>Eimeriorina</taxon>
        <taxon>Sarcocystidae</taxon>
        <taxon>Neospora</taxon>
    </lineage>
</organism>
<dbReference type="InParanoid" id="F0VQ98"/>
<gene>
    <name evidence="8" type="ORF">BN1204_063210</name>
    <name evidence="7" type="ORF">NCLIV_063210</name>
</gene>
<reference evidence="7" key="2">
    <citation type="submission" date="2011-03" db="EMBL/GenBank/DDBJ databases">
        <title>Comparative genomics and transcriptomics of Neospora caninum and Toxoplasma gondii.</title>
        <authorList>
            <person name="Reid A.J."/>
            <person name="Sohal A."/>
            <person name="Harris D."/>
            <person name="Quail M."/>
            <person name="Sanders M."/>
            <person name="Berriman M."/>
            <person name="Wastling J.M."/>
            <person name="Pain A."/>
        </authorList>
    </citation>
    <scope>NUCLEOTIDE SEQUENCE</scope>
    <source>
        <strain evidence="7">Liverpool</strain>
    </source>
</reference>
<dbReference type="Pfam" id="PF00642">
    <property type="entry name" value="zf-CCCH"/>
    <property type="match status" value="1"/>
</dbReference>
<feature type="compositionally biased region" description="Basic and acidic residues" evidence="5">
    <location>
        <begin position="403"/>
        <end position="414"/>
    </location>
</feature>
<dbReference type="PROSITE" id="PS50103">
    <property type="entry name" value="ZF_C3H1"/>
    <property type="match status" value="3"/>
</dbReference>
<dbReference type="InterPro" id="IPR036855">
    <property type="entry name" value="Znf_CCCH_sf"/>
</dbReference>
<dbReference type="GeneID" id="13445118"/>
<evidence type="ECO:0000256" key="3">
    <source>
        <dbReference type="ARBA" id="ARBA00022833"/>
    </source>
</evidence>
<feature type="compositionally biased region" description="Low complexity" evidence="5">
    <location>
        <begin position="609"/>
        <end position="633"/>
    </location>
</feature>
<feature type="zinc finger region" description="C3H1-type" evidence="4">
    <location>
        <begin position="90"/>
        <end position="117"/>
    </location>
</feature>
<accession>F0VQ98</accession>
<dbReference type="SUPFAM" id="SSF90229">
    <property type="entry name" value="CCCH zinc finger"/>
    <property type="match status" value="1"/>
</dbReference>
<dbReference type="EMBL" id="LN714487">
    <property type="protein sequence ID" value="CEL70638.1"/>
    <property type="molecule type" value="Genomic_DNA"/>
</dbReference>
<evidence type="ECO:0000313" key="8">
    <source>
        <dbReference type="EMBL" id="CEL70638.1"/>
    </source>
</evidence>
<feature type="domain" description="C3H1-type" evidence="6">
    <location>
        <begin position="58"/>
        <end position="86"/>
    </location>
</feature>
<feature type="compositionally biased region" description="Basic and acidic residues" evidence="5">
    <location>
        <begin position="692"/>
        <end position="701"/>
    </location>
</feature>
<feature type="compositionally biased region" description="Low complexity" evidence="5">
    <location>
        <begin position="1263"/>
        <end position="1274"/>
    </location>
</feature>
<protein>
    <submittedName>
        <fullName evidence="7">Putative zinc finger (CCCH type) protein</fullName>
    </submittedName>
    <submittedName>
        <fullName evidence="8">Zinc finger (CCCH type) protein, putative</fullName>
    </submittedName>
</protein>
<dbReference type="InterPro" id="IPR000571">
    <property type="entry name" value="Znf_CCCH"/>
</dbReference>
<feature type="region of interest" description="Disordered" evidence="5">
    <location>
        <begin position="663"/>
        <end position="796"/>
    </location>
</feature>
<feature type="compositionally biased region" description="Basic and acidic residues" evidence="5">
    <location>
        <begin position="1359"/>
        <end position="1370"/>
    </location>
</feature>
<proteinExistence type="predicted"/>
<feature type="compositionally biased region" description="Polar residues" evidence="5">
    <location>
        <begin position="562"/>
        <end position="574"/>
    </location>
</feature>
<feature type="region of interest" description="Disordered" evidence="5">
    <location>
        <begin position="1401"/>
        <end position="1429"/>
    </location>
</feature>
<feature type="compositionally biased region" description="Pro residues" evidence="5">
    <location>
        <begin position="499"/>
        <end position="515"/>
    </location>
</feature>
<sequence length="1546" mass="160960">MESSSTRRDTVPGTDVHDHRFKIYKIQFCRFALAGRCRRGSSCTFAHSLEDLRVRPLMKKTKICAAWRKKACPFDDESCKFAHGAGDLQKGKPALCELFRAGKCHKGAQCRFAHHVDEISTDFAPHTADALQRALPKNLTDPPLLKRLLFPRTPNSRSPVSAEDGLCARLGREPESGRGLLGASEDREKRGDERGKGVCGASLSLEAERLRDRSLLSSGLGPGAGHGRNRLPLVCDSEGKELRDRTTETQSGDPDPRLAPSPCSFRSSRSCSFGFSSPASKRRAKLARGARGTRGARAASFENTGPGAGILACSSAPSLPLLMEMSPSPVSLLANPYAPTCDKGDDREAESRGEDQDPFPFPGPLSAPQVADPCEKRGALLDNPAPLHTHPSPPFASVSCPLPRRDPRKSEGEKGLSALRPDEASASAGLKAHSPKGRSASSEAAGETQGTRPSSASPPSISAPGFFLSRSSKGAPPAYDGTTWPLPPQAVWTPAQDRPLPPAASFPACPPPAPPHVFAQVGSDCAPPLSATHRPGPPAPPHSTGQAARASLGDADMDSAFSPLSASSKKAQSSPRKKRAEGLGCGRDPSGHGDLSASSRAPLPPPSAASPLAAFPSFPSSLPPSAAVSLPSRRPGRGLVPDASSRAAEGAVYGHPVLSSVAFQAPGASPKGTACTHPQPAFVHPQPRSPGSKKEKEERKISHASSPADPDAPLYGGKNVTGNSPPQPRGPLEGVPSPSRTSFSPCSPASPMICFGSGTTRILPPTSPAPYSGASGAVRLDGAASEGTGDLSGEPARLPGGAVCFGNLGPDVSAGKESSRLAPPPVQIPLLPSWSPLVSHRPLSSPSPSCSSSSPSFASCSPSLSALTSFSRLSTASQACLSAGSSASRSCHAASPPACSPSASLPPGCASPLSPPSAAYALPLLPVGGRRVSKAEEMRGREVEPRGGPLSRREEAVPGECVREAGVGFEAEKCAPGWGVPEKSGRDKHAALRHSRSRAHTDSPGKGDVNAPLRLKNEDPTNPQVDGDGEAACSGVVPGPCPPWKSLSPCNAFLMSSGAPPVSLLCLSTAPSPPPLSPPFLNSGEADEAALLSPSTLPPYPPQILAGALSLGVSPGHPYPFAYPSSPAYPSAPPACAPFSLPSLLSSYLPPSHPQSFSLCQNEPNFSSLTSSLSSASLSSLPPHFFFPPSTGPPFYGCPALAGQPYPTQAPPAFLHSLPKEAASAPPAPPEFPPEPLSSPFLNEFPPDGCAHAEDAFAGGARGPASSSPRPGASLGETDASPAGEGEREPSASASSLAPPLHRSSLRLPSLLVSQGPAEGGAEDCHPGSARKTDFWGPESKDACNAGRSSGVHTPQLSMDRREGERDRSHPPTGMRLPAKALPRKRASWCTAEPERCLLSQTEREGRDKERNCAPAASARTGDGNASFDQAGQADARSLRGDTADFHRAQVLGEEETSRVSGQLEKLPNGIHLATAREEQSARDEANCFRFEDRPTRQGDFHGDEKVCSPVPQPDLSYLDMISVLRLQQPHMPQILQCFAPVQYED</sequence>
<feature type="region of interest" description="Disordered" evidence="5">
    <location>
        <begin position="216"/>
        <end position="309"/>
    </location>
</feature>
<feature type="zinc finger region" description="C3H1-type" evidence="4">
    <location>
        <begin position="58"/>
        <end position="86"/>
    </location>
</feature>
<feature type="region of interest" description="Disordered" evidence="5">
    <location>
        <begin position="887"/>
        <end position="912"/>
    </location>
</feature>
<feature type="region of interest" description="Disordered" evidence="5">
    <location>
        <begin position="1220"/>
        <end position="1386"/>
    </location>
</feature>
<keyword evidence="3 4" id="KW-0862">Zinc</keyword>
<dbReference type="Proteomes" id="UP000007494">
    <property type="component" value="Chromosome XII"/>
</dbReference>
<dbReference type="OMA" id="FAPHTAD"/>
<feature type="compositionally biased region" description="Low complexity" evidence="5">
    <location>
        <begin position="1291"/>
        <end position="1312"/>
    </location>
</feature>
<feature type="domain" description="C3H1-type" evidence="6">
    <location>
        <begin position="90"/>
        <end position="117"/>
    </location>
</feature>
<feature type="compositionally biased region" description="Low complexity" evidence="5">
    <location>
        <begin position="260"/>
        <end position="279"/>
    </location>
</feature>
<evidence type="ECO:0000256" key="1">
    <source>
        <dbReference type="ARBA" id="ARBA00022723"/>
    </source>
</evidence>
<dbReference type="GO" id="GO:0008270">
    <property type="term" value="F:zinc ion binding"/>
    <property type="evidence" value="ECO:0007669"/>
    <property type="project" value="UniProtKB-KW"/>
</dbReference>
<feature type="compositionally biased region" description="Pro residues" evidence="5">
    <location>
        <begin position="1226"/>
        <end position="1237"/>
    </location>
</feature>
<feature type="region of interest" description="Disordered" evidence="5">
    <location>
        <begin position="976"/>
        <end position="1027"/>
    </location>
</feature>
<evidence type="ECO:0000313" key="9">
    <source>
        <dbReference type="Proteomes" id="UP000007494"/>
    </source>
</evidence>
<keyword evidence="9" id="KW-1185">Reference proteome</keyword>
<feature type="region of interest" description="Disordered" evidence="5">
    <location>
        <begin position="932"/>
        <end position="957"/>
    </location>
</feature>
<reference evidence="8" key="4">
    <citation type="journal article" date="2015" name="PLoS ONE">
        <title>Comprehensive Evaluation of Toxoplasma gondii VEG and Neospora caninum LIV Genomes with Tachyzoite Stage Transcriptome and Proteome Defines Novel Transcript Features.</title>
        <authorList>
            <person name="Ramaprasad A."/>
            <person name="Mourier T."/>
            <person name="Naeem R."/>
            <person name="Malas T.B."/>
            <person name="Moussa E."/>
            <person name="Panigrahi A."/>
            <person name="Vermont S.J."/>
            <person name="Otto T.D."/>
            <person name="Wastling J."/>
            <person name="Pain A."/>
        </authorList>
    </citation>
    <scope>NUCLEOTIDE SEQUENCE</scope>
    <source>
        <strain evidence="8">Liverpool</strain>
    </source>
</reference>
<reference evidence="7" key="1">
    <citation type="submission" date="2011-02" db="EMBL/GenBank/DDBJ databases">
        <authorList>
            <person name="Aslett M."/>
        </authorList>
    </citation>
    <scope>NUCLEOTIDE SEQUENCE</scope>
    <source>
        <strain evidence="7">Liverpool</strain>
    </source>
</reference>
<reference evidence="9" key="3">
    <citation type="journal article" date="2012" name="PLoS Pathog.">
        <title>Comparative genomics of the apicomplexan parasites Toxoplasma gondii and Neospora caninum: Coccidia differing in host range and transmission strategy.</title>
        <authorList>
            <person name="Reid A.J."/>
            <person name="Vermont S.J."/>
            <person name="Cotton J.A."/>
            <person name="Harris D."/>
            <person name="Hill-Cawthorne G.A."/>
            <person name="Konen-Waisman S."/>
            <person name="Latham S.M."/>
            <person name="Mourier T."/>
            <person name="Norton R."/>
            <person name="Quail M.A."/>
            <person name="Sanders M."/>
            <person name="Shanmugam D."/>
            <person name="Sohal A."/>
            <person name="Wasmuth J.D."/>
            <person name="Brunk B."/>
            <person name="Grigg M.E."/>
            <person name="Howard J.C."/>
            <person name="Parkinson J."/>
            <person name="Roos D.S."/>
            <person name="Trees A.J."/>
            <person name="Berriman M."/>
            <person name="Pain A."/>
            <person name="Wastling J.M."/>
        </authorList>
    </citation>
    <scope>NUCLEOTIDE SEQUENCE [LARGE SCALE GENOMIC DNA]</scope>
    <source>
        <strain evidence="9">Liverpool</strain>
    </source>
</reference>
<feature type="compositionally biased region" description="Basic and acidic residues" evidence="5">
    <location>
        <begin position="342"/>
        <end position="355"/>
    </location>
</feature>
<evidence type="ECO:0000256" key="4">
    <source>
        <dbReference type="PROSITE-ProRule" id="PRU00723"/>
    </source>
</evidence>
<evidence type="ECO:0000256" key="2">
    <source>
        <dbReference type="ARBA" id="ARBA00022771"/>
    </source>
</evidence>
<feature type="region of interest" description="Disordered" evidence="5">
    <location>
        <begin position="837"/>
        <end position="860"/>
    </location>
</feature>
<keyword evidence="1 4" id="KW-0479">Metal-binding</keyword>
<feature type="region of interest" description="Disordered" evidence="5">
    <location>
        <begin position="334"/>
        <end position="648"/>
    </location>
</feature>
<feature type="compositionally biased region" description="Polar residues" evidence="5">
    <location>
        <begin position="738"/>
        <end position="747"/>
    </location>
</feature>
<feature type="compositionally biased region" description="Basic and acidic residues" evidence="5">
    <location>
        <begin position="933"/>
        <end position="956"/>
    </location>
</feature>
<evidence type="ECO:0000313" key="7">
    <source>
        <dbReference type="EMBL" id="CBZ55895.1"/>
    </source>
</evidence>
<evidence type="ECO:0000256" key="5">
    <source>
        <dbReference type="SAM" id="MobiDB-lite"/>
    </source>
</evidence>
<dbReference type="eggNOG" id="ENOG502SBUZ">
    <property type="taxonomic scope" value="Eukaryota"/>
</dbReference>
<name>F0VQ98_NEOCL</name>
<dbReference type="VEuPathDB" id="ToxoDB:NCLIV_063210"/>
<feature type="compositionally biased region" description="Basic and acidic residues" evidence="5">
    <location>
        <begin position="184"/>
        <end position="196"/>
    </location>
</feature>
<dbReference type="EMBL" id="FR823393">
    <property type="protein sequence ID" value="CBZ55895.1"/>
    <property type="molecule type" value="Genomic_DNA"/>
</dbReference>